<accession>I5C1W9</accession>
<dbReference type="InterPro" id="IPR029479">
    <property type="entry name" value="Nitroreductase"/>
</dbReference>
<feature type="domain" description="Nitroreductase" evidence="3">
    <location>
        <begin position="237"/>
        <end position="325"/>
    </location>
</feature>
<proteinExistence type="inferred from homology"/>
<evidence type="ECO:0000256" key="1">
    <source>
        <dbReference type="ARBA" id="ARBA00007118"/>
    </source>
</evidence>
<protein>
    <submittedName>
        <fullName evidence="4">Nitroreductase</fullName>
    </submittedName>
</protein>
<dbReference type="Gene3D" id="3.40.109.10">
    <property type="entry name" value="NADH Oxidase"/>
    <property type="match status" value="1"/>
</dbReference>
<dbReference type="PANTHER" id="PTHR43673">
    <property type="entry name" value="NAD(P)H NITROREDUCTASE YDGI-RELATED"/>
    <property type="match status" value="1"/>
</dbReference>
<gene>
    <name evidence="4" type="ORF">A3SI_12289</name>
</gene>
<dbReference type="Pfam" id="PF00881">
    <property type="entry name" value="Nitroreductase"/>
    <property type="match status" value="2"/>
</dbReference>
<name>I5C1W9_9BACT</name>
<dbReference type="GO" id="GO:0016491">
    <property type="term" value="F:oxidoreductase activity"/>
    <property type="evidence" value="ECO:0007669"/>
    <property type="project" value="UniProtKB-KW"/>
</dbReference>
<dbReference type="CDD" id="cd02062">
    <property type="entry name" value="Nitro_FMN_reductase"/>
    <property type="match status" value="1"/>
</dbReference>
<dbReference type="RefSeq" id="WP_009055560.1">
    <property type="nucleotide sequence ID" value="NZ_AJYA01000026.1"/>
</dbReference>
<keyword evidence="2" id="KW-0560">Oxidoreductase</keyword>
<dbReference type="InterPro" id="IPR000415">
    <property type="entry name" value="Nitroreductase-like"/>
</dbReference>
<comment type="similarity">
    <text evidence="1">Belongs to the nitroreductase family.</text>
</comment>
<dbReference type="PANTHER" id="PTHR43673:SF10">
    <property type="entry name" value="NADH DEHYDROGENASE_NAD(P)H NITROREDUCTASE XCC3605-RELATED"/>
    <property type="match status" value="1"/>
</dbReference>
<evidence type="ECO:0000259" key="3">
    <source>
        <dbReference type="Pfam" id="PF00881"/>
    </source>
</evidence>
<evidence type="ECO:0000313" key="4">
    <source>
        <dbReference type="EMBL" id="EIM75821.1"/>
    </source>
</evidence>
<organism evidence="4 5">
    <name type="scientific">Nitritalea halalkaliphila LW7</name>
    <dbReference type="NCBI Taxonomy" id="1189621"/>
    <lineage>
        <taxon>Bacteria</taxon>
        <taxon>Pseudomonadati</taxon>
        <taxon>Bacteroidota</taxon>
        <taxon>Cytophagia</taxon>
        <taxon>Cytophagales</taxon>
        <taxon>Cyclobacteriaceae</taxon>
        <taxon>Nitritalea</taxon>
    </lineage>
</organism>
<evidence type="ECO:0000256" key="2">
    <source>
        <dbReference type="ARBA" id="ARBA00023002"/>
    </source>
</evidence>
<dbReference type="Proteomes" id="UP000005551">
    <property type="component" value="Unassembled WGS sequence"/>
</dbReference>
<evidence type="ECO:0000313" key="5">
    <source>
        <dbReference type="Proteomes" id="UP000005551"/>
    </source>
</evidence>
<reference evidence="4 5" key="1">
    <citation type="submission" date="2012-05" db="EMBL/GenBank/DDBJ databases">
        <title>Genome sequence of Nitritalea halalkaliphila LW7.</title>
        <authorList>
            <person name="Jangir P.K."/>
            <person name="Singh A."/>
            <person name="Shivaji S."/>
            <person name="Sharma R."/>
        </authorList>
    </citation>
    <scope>NUCLEOTIDE SEQUENCE [LARGE SCALE GENOMIC DNA]</scope>
    <source>
        <strain evidence="4 5">LW7</strain>
    </source>
</reference>
<keyword evidence="5" id="KW-1185">Reference proteome</keyword>
<comment type="caution">
    <text evidence="4">The sequence shown here is derived from an EMBL/GenBank/DDBJ whole genome shotgun (WGS) entry which is preliminary data.</text>
</comment>
<sequence>MSLYDLKIKIQNNYLLPIVRKHRKLADLYYFLFSSDFSREHQKVLEGKFLHLSALRANQPNAFHLRRQVHRLEKGLIMKNRRRSFARDYIGDTVKNYITLSENRHLGGDIDEGLLLWGYSVLTAYFEAVEHDAEIQALHAQFVACDHPLSIQQSPVKAAPYKRKEAHRSQVTYEDFLSLTKQRRSVRYFLQQEVPRELLEKAMAAATFSPSACNRQPFYFHVFTEEEKKNQVGALPAGIRPFFKNIPVIMVLVGRLSAYLSERDRHVIYLDGGLASMSFVLALETLGLSSVTINWPDIEYLEGKMDELLPLKPDERPLMLIGVGYADPEGGIPYSQKKTPDQLMRFNELRS</sequence>
<dbReference type="SUPFAM" id="SSF55469">
    <property type="entry name" value="FMN-dependent nitroreductase-like"/>
    <property type="match status" value="1"/>
</dbReference>
<dbReference type="EMBL" id="AJYA01000026">
    <property type="protein sequence ID" value="EIM75821.1"/>
    <property type="molecule type" value="Genomic_DNA"/>
</dbReference>
<feature type="domain" description="Nitroreductase" evidence="3">
    <location>
        <begin position="181"/>
        <end position="231"/>
    </location>
</feature>
<dbReference type="STRING" id="1189621.A3SI_12289"/>
<dbReference type="AlphaFoldDB" id="I5C1W9"/>
<dbReference type="OrthoDB" id="9809288at2"/>